<dbReference type="Proteomes" id="UP000283269">
    <property type="component" value="Unassembled WGS sequence"/>
</dbReference>
<feature type="transmembrane region" description="Helical" evidence="2">
    <location>
        <begin position="43"/>
        <end position="65"/>
    </location>
</feature>
<comment type="caution">
    <text evidence="3">The sequence shown here is derived from an EMBL/GenBank/DDBJ whole genome shotgun (WGS) entry which is preliminary data.</text>
</comment>
<keyword evidence="2" id="KW-0472">Membrane</keyword>
<dbReference type="EMBL" id="NHYD01000938">
    <property type="protein sequence ID" value="PPQ92897.1"/>
    <property type="molecule type" value="Genomic_DNA"/>
</dbReference>
<gene>
    <name evidence="3" type="ORF">CVT25_010452</name>
</gene>
<sequence>MSTPDIPFPVNVQENQIRANLNSSMLLNFLMVSKKPVNSNHCIVLSAISVLYCLCFLYFAVQWYYLDWVLVVNGDTRESIFLATVVDGLDWIWVLCGFLANSMFIISDGLLIWRCYHVWGQSFWAILAPLIPLVAECGLSVATTVFSAKFSSATSDANFILFNNISSALIFVSLGTTVIVTFIIGYRLHSASRIHHLSSRRLYNHIVTIIIESAAAYSLVLLFEAITVVVPSGAVIGSSLQYSSYYMDGILTAVSNQGMAPTVLVARIALTDPNSTDAPATLTHISGDLQFGSQQGSGSGRSGDTTGGDINTSVYANEVDQTLVIEVKRQFSADATCGDNQV</sequence>
<evidence type="ECO:0000256" key="1">
    <source>
        <dbReference type="SAM" id="MobiDB-lite"/>
    </source>
</evidence>
<evidence type="ECO:0000313" key="4">
    <source>
        <dbReference type="Proteomes" id="UP000283269"/>
    </source>
</evidence>
<feature type="transmembrane region" description="Helical" evidence="2">
    <location>
        <begin position="206"/>
        <end position="230"/>
    </location>
</feature>
<reference evidence="3 4" key="1">
    <citation type="journal article" date="2018" name="Evol. Lett.">
        <title>Horizontal gene cluster transfer increased hallucinogenic mushroom diversity.</title>
        <authorList>
            <person name="Reynolds H.T."/>
            <person name="Vijayakumar V."/>
            <person name="Gluck-Thaler E."/>
            <person name="Korotkin H.B."/>
            <person name="Matheny P.B."/>
            <person name="Slot J.C."/>
        </authorList>
    </citation>
    <scope>NUCLEOTIDE SEQUENCE [LARGE SCALE GENOMIC DNA]</scope>
    <source>
        <strain evidence="3 4">2631</strain>
    </source>
</reference>
<name>A0A409XQA2_PSICY</name>
<keyword evidence="2" id="KW-0812">Transmembrane</keyword>
<dbReference type="AlphaFoldDB" id="A0A409XQA2"/>
<accession>A0A409XQA2</accession>
<organism evidence="3 4">
    <name type="scientific">Psilocybe cyanescens</name>
    <dbReference type="NCBI Taxonomy" id="93625"/>
    <lineage>
        <taxon>Eukaryota</taxon>
        <taxon>Fungi</taxon>
        <taxon>Dikarya</taxon>
        <taxon>Basidiomycota</taxon>
        <taxon>Agaricomycotina</taxon>
        <taxon>Agaricomycetes</taxon>
        <taxon>Agaricomycetidae</taxon>
        <taxon>Agaricales</taxon>
        <taxon>Agaricineae</taxon>
        <taxon>Strophariaceae</taxon>
        <taxon>Psilocybe</taxon>
    </lineage>
</organism>
<evidence type="ECO:0008006" key="5">
    <source>
        <dbReference type="Google" id="ProtNLM"/>
    </source>
</evidence>
<keyword evidence="2" id="KW-1133">Transmembrane helix</keyword>
<protein>
    <recommendedName>
        <fullName evidence="5">Transmembrane protein</fullName>
    </recommendedName>
</protein>
<feature type="region of interest" description="Disordered" evidence="1">
    <location>
        <begin position="292"/>
        <end position="311"/>
    </location>
</feature>
<feature type="transmembrane region" description="Helical" evidence="2">
    <location>
        <begin position="91"/>
        <end position="111"/>
    </location>
</feature>
<evidence type="ECO:0000313" key="3">
    <source>
        <dbReference type="EMBL" id="PPQ92897.1"/>
    </source>
</evidence>
<dbReference type="InParanoid" id="A0A409XQA2"/>
<proteinExistence type="predicted"/>
<feature type="transmembrane region" description="Helical" evidence="2">
    <location>
        <begin position="165"/>
        <end position="186"/>
    </location>
</feature>
<evidence type="ECO:0000256" key="2">
    <source>
        <dbReference type="SAM" id="Phobius"/>
    </source>
</evidence>
<keyword evidence="4" id="KW-1185">Reference proteome</keyword>
<feature type="transmembrane region" description="Helical" evidence="2">
    <location>
        <begin position="123"/>
        <end position="145"/>
    </location>
</feature>